<sequence length="418" mass="45573">MTAALIPAGTDVLLFGAQWSRVLQGQTEFAKTLELGRKVRARFKARYARSGVVAVGVAPRPASNAKDRRSSVPCAAILFARHLGQEEHGIYLWPGAAGGYRLIAIVDGLPYLECEVQSQQVEARIASLQAETQAHFALHGHCAELGGVTPLDLENLVEGGTSGAMATTFTDTRSLKTIATIATLVLAGIGLNEANKVRLRHIAEDEARILAIDPINAYTENLNGILRTAGFDGKAAFEDWWMPVAPREIVVAGWREKSMLFRVDTAVDTWERLPGTTEGAMREALDGQTHVVTDGKILTSKRHLDTVRSALRRTALPENSAYMGRLHSWQEDLAGEHIEMTFQIPQLVGLPPDLMASQIPPRITVARGVLTMKAPLGLLQDTLYHLDPNIAVDELLVEVSGAVEEARFSLKGTYYVKN</sequence>
<evidence type="ECO:0000313" key="2">
    <source>
        <dbReference type="Proteomes" id="UP000622890"/>
    </source>
</evidence>
<reference evidence="1" key="1">
    <citation type="submission" date="2021-01" db="EMBL/GenBank/DDBJ databases">
        <title>Genome sequence of strain Noviherbaspirillum sp. DKR-6.</title>
        <authorList>
            <person name="Chaudhary D.K."/>
        </authorList>
    </citation>
    <scope>NUCLEOTIDE SEQUENCE</scope>
    <source>
        <strain evidence="1">DKR-6</strain>
    </source>
</reference>
<name>A0A934SZU6_9BURK</name>
<comment type="caution">
    <text evidence="1">The sequence shown here is derived from an EMBL/GenBank/DDBJ whole genome shotgun (WGS) entry which is preliminary data.</text>
</comment>
<dbReference type="Proteomes" id="UP000622890">
    <property type="component" value="Unassembled WGS sequence"/>
</dbReference>
<dbReference type="EMBL" id="JAEPBG010000006">
    <property type="protein sequence ID" value="MBK4736082.1"/>
    <property type="molecule type" value="Genomic_DNA"/>
</dbReference>
<keyword evidence="2" id="KW-1185">Reference proteome</keyword>
<gene>
    <name evidence="1" type="ORF">JJB74_15780</name>
</gene>
<accession>A0A934SZU6</accession>
<protein>
    <submittedName>
        <fullName evidence="1">Uncharacterized protein</fullName>
    </submittedName>
</protein>
<evidence type="ECO:0000313" key="1">
    <source>
        <dbReference type="EMBL" id="MBK4736082.1"/>
    </source>
</evidence>
<proteinExistence type="predicted"/>
<dbReference type="AlphaFoldDB" id="A0A934SZU6"/>
<organism evidence="1 2">
    <name type="scientific">Noviherbaspirillum pedocola</name>
    <dbReference type="NCBI Taxonomy" id="2801341"/>
    <lineage>
        <taxon>Bacteria</taxon>
        <taxon>Pseudomonadati</taxon>
        <taxon>Pseudomonadota</taxon>
        <taxon>Betaproteobacteria</taxon>
        <taxon>Burkholderiales</taxon>
        <taxon>Oxalobacteraceae</taxon>
        <taxon>Noviherbaspirillum</taxon>
    </lineage>
</organism>
<dbReference type="RefSeq" id="WP_200593172.1">
    <property type="nucleotide sequence ID" value="NZ_JAEPBG010000006.1"/>
</dbReference>